<evidence type="ECO:0000313" key="3">
    <source>
        <dbReference type="EMBL" id="MBB4905295.1"/>
    </source>
</evidence>
<keyword evidence="2" id="KW-0663">Pyridoxal phosphate</keyword>
<evidence type="ECO:0000313" key="4">
    <source>
        <dbReference type="Proteomes" id="UP000520767"/>
    </source>
</evidence>
<gene>
    <name evidence="3" type="ORF">FHR82_001512</name>
</gene>
<dbReference type="Gene3D" id="3.40.640.10">
    <property type="entry name" value="Type I PLP-dependent aspartate aminotransferase-like (Major domain)"/>
    <property type="match status" value="1"/>
</dbReference>
<dbReference type="EMBL" id="JACHJQ010000002">
    <property type="protein sequence ID" value="MBB4905295.1"/>
    <property type="molecule type" value="Genomic_DNA"/>
</dbReference>
<dbReference type="PANTHER" id="PTHR30244:SF34">
    <property type="entry name" value="DTDP-4-AMINO-4,6-DIDEOXYGALACTOSE TRANSAMINASE"/>
    <property type="match status" value="1"/>
</dbReference>
<dbReference type="InterPro" id="IPR015421">
    <property type="entry name" value="PyrdxlP-dep_Trfase_major"/>
</dbReference>
<reference evidence="3 4" key="1">
    <citation type="submission" date="2020-08" db="EMBL/GenBank/DDBJ databases">
        <title>Genomic Encyclopedia of Type Strains, Phase III (KMG-III): the genomes of soil and plant-associated and newly described type strains.</title>
        <authorList>
            <person name="Whitman W."/>
        </authorList>
    </citation>
    <scope>NUCLEOTIDE SEQUENCE [LARGE SCALE GENOMIC DNA]</scope>
    <source>
        <strain evidence="3 4">CECT 8960</strain>
    </source>
</reference>
<protein>
    <submittedName>
        <fullName evidence="3">dTDP-4-amino-4,6-dideoxygalactose transaminase</fullName>
    </submittedName>
</protein>
<dbReference type="Proteomes" id="UP000520767">
    <property type="component" value="Unassembled WGS sequence"/>
</dbReference>
<dbReference type="AlphaFoldDB" id="A0A7W7VCT9"/>
<organism evidence="3 4">
    <name type="scientific">Actinophytocola algeriensis</name>
    <dbReference type="NCBI Taxonomy" id="1768010"/>
    <lineage>
        <taxon>Bacteria</taxon>
        <taxon>Bacillati</taxon>
        <taxon>Actinomycetota</taxon>
        <taxon>Actinomycetes</taxon>
        <taxon>Pseudonocardiales</taxon>
        <taxon>Pseudonocardiaceae</taxon>
    </lineage>
</organism>
<keyword evidence="4" id="KW-1185">Reference proteome</keyword>
<dbReference type="InterPro" id="IPR015424">
    <property type="entry name" value="PyrdxlP-dep_Trfase"/>
</dbReference>
<sequence length="456" mass="50101">MKADLAMFGGKPAVRAAYRRLEWPVVTDADREAVGRVLDSRKFTVGAKNEAEIHGLEREWAEFCDTRHAVSVNSGTVALELALAALGLGPGDEVIVPALSYVATAMAPLYSLAVPVFVDIDPVTFNIDVTRIEEKITNRTRAIVPVHLGGLPAEMDEILALAKKYDLLVVEDAVQAQGGTYRGRTCGSIGDAAVFSLNVEKSIPTCGEGGLVVTDREDVAERIRSLRILGEDLSTEERLYVSATRGSNLKLSSVLAAFTRSQLARFWDYQHKRDANTPVFVDRLAQLPGIVVPTVPDDRTHMWHMLRFRFDPRAAGLDGVSPGRFRAALRRALLAEGVPLTHYQIIPLPGQPVFQDQNAYGNGLPWSLPGTNPQRYDLADYPVTCQVIEDSLCLRRMHLNPEAGPALAEYATAFERVWDNLDRVGKFARAMPYEPPWHSVPNGPRLPEANTEAKAA</sequence>
<dbReference type="PANTHER" id="PTHR30244">
    <property type="entry name" value="TRANSAMINASE"/>
    <property type="match status" value="1"/>
</dbReference>
<dbReference type="CDD" id="cd00616">
    <property type="entry name" value="AHBA_syn"/>
    <property type="match status" value="1"/>
</dbReference>
<dbReference type="RefSeq" id="WP_184809558.1">
    <property type="nucleotide sequence ID" value="NZ_JACHJQ010000002.1"/>
</dbReference>
<evidence type="ECO:0000256" key="2">
    <source>
        <dbReference type="RuleBase" id="RU004508"/>
    </source>
</evidence>
<comment type="similarity">
    <text evidence="2">Belongs to the DegT/DnrJ/EryC1 family.</text>
</comment>
<dbReference type="InterPro" id="IPR015422">
    <property type="entry name" value="PyrdxlP-dep_Trfase_small"/>
</dbReference>
<evidence type="ECO:0000256" key="1">
    <source>
        <dbReference type="ARBA" id="ARBA00001933"/>
    </source>
</evidence>
<name>A0A7W7VCT9_9PSEU</name>
<comment type="caution">
    <text evidence="3">The sequence shown here is derived from an EMBL/GenBank/DDBJ whole genome shotgun (WGS) entry which is preliminary data.</text>
</comment>
<dbReference type="GO" id="GO:0030170">
    <property type="term" value="F:pyridoxal phosphate binding"/>
    <property type="evidence" value="ECO:0007669"/>
    <property type="project" value="TreeGrafter"/>
</dbReference>
<dbReference type="InterPro" id="IPR000653">
    <property type="entry name" value="DegT/StrS_aminotransferase"/>
</dbReference>
<comment type="cofactor">
    <cofactor evidence="1">
        <name>pyridoxal 5'-phosphate</name>
        <dbReference type="ChEBI" id="CHEBI:597326"/>
    </cofactor>
</comment>
<dbReference type="Pfam" id="PF01041">
    <property type="entry name" value="DegT_DnrJ_EryC1"/>
    <property type="match status" value="1"/>
</dbReference>
<accession>A0A7W7VCT9</accession>
<dbReference type="GO" id="GO:0008483">
    <property type="term" value="F:transaminase activity"/>
    <property type="evidence" value="ECO:0007669"/>
    <property type="project" value="TreeGrafter"/>
</dbReference>
<dbReference type="Gene3D" id="3.90.1150.10">
    <property type="entry name" value="Aspartate Aminotransferase, domain 1"/>
    <property type="match status" value="1"/>
</dbReference>
<dbReference type="GO" id="GO:0000271">
    <property type="term" value="P:polysaccharide biosynthetic process"/>
    <property type="evidence" value="ECO:0007669"/>
    <property type="project" value="TreeGrafter"/>
</dbReference>
<dbReference type="SUPFAM" id="SSF53383">
    <property type="entry name" value="PLP-dependent transferases"/>
    <property type="match status" value="1"/>
</dbReference>
<proteinExistence type="inferred from homology"/>